<proteinExistence type="inferred from homology"/>
<comment type="similarity">
    <text evidence="1">Belongs to the mab-21 family.</text>
</comment>
<dbReference type="AlphaFoldDB" id="A0A9D4FIF6"/>
<dbReference type="Pfam" id="PF03281">
    <property type="entry name" value="Mab-21"/>
    <property type="match status" value="1"/>
</dbReference>
<dbReference type="PANTHER" id="PTHR10656:SF69">
    <property type="entry name" value="MAB-21-LIKE HHH_H2TH-LIKE DOMAIN-CONTAINING PROTEIN"/>
    <property type="match status" value="1"/>
</dbReference>
<sequence length="433" mass="50792">MTRLGYGEEIRRWRVEKYCEYDRLINAQLPSLTVKTAGSKAEGLTCLCESDRDLLIALNGVICVETGINLNTIPDDISVFWMDDTGVYPGHCILLLKRQARFLHAIRDALCENGYGELLLSSVLFIDEFSRLTNKHENETVYHERAGPALPQTWRGIFKLDTVYSIRCQCPSILRRWAVRPRHWPQSVVVQRVVSLGAYVTPTGFKESENKHIEWRICFNSGETELMNNLNDTQAKVYVLLKWILKEIIKPTNKEITSYVLKNIILWQAENTPQTEFHSRSLLHWLHDGLRGLRTAIEKKILNYYMIPERNLMEACGLEDALKRKWIIDITEMIEMGPNVLLRLEKIRKAIVASPEPMLWYSKRRTELEMLFLEEMNRDQKCINENGEQDVPDFMLYALRKRKKEIKLEVERRMLMEGCSRNEILKLFYRMFI</sequence>
<feature type="domain" description="Mab-21-like HhH/H2TH-like" evidence="3">
    <location>
        <begin position="238"/>
        <end position="316"/>
    </location>
</feature>
<reference evidence="4" key="2">
    <citation type="submission" date="2020-11" db="EMBL/GenBank/DDBJ databases">
        <authorList>
            <person name="McCartney M.A."/>
            <person name="Auch B."/>
            <person name="Kono T."/>
            <person name="Mallez S."/>
            <person name="Becker A."/>
            <person name="Gohl D.M."/>
            <person name="Silverstein K.A.T."/>
            <person name="Koren S."/>
            <person name="Bechman K.B."/>
            <person name="Herman A."/>
            <person name="Abrahante J.E."/>
            <person name="Garbe J."/>
        </authorList>
    </citation>
    <scope>NUCLEOTIDE SEQUENCE</scope>
    <source>
        <strain evidence="4">Duluth1</strain>
        <tissue evidence="4">Whole animal</tissue>
    </source>
</reference>
<reference evidence="4" key="1">
    <citation type="journal article" date="2019" name="bioRxiv">
        <title>The Genome of the Zebra Mussel, Dreissena polymorpha: A Resource for Invasive Species Research.</title>
        <authorList>
            <person name="McCartney M.A."/>
            <person name="Auch B."/>
            <person name="Kono T."/>
            <person name="Mallez S."/>
            <person name="Zhang Y."/>
            <person name="Obille A."/>
            <person name="Becker A."/>
            <person name="Abrahante J.E."/>
            <person name="Garbe J."/>
            <person name="Badalamenti J.P."/>
            <person name="Herman A."/>
            <person name="Mangelson H."/>
            <person name="Liachko I."/>
            <person name="Sullivan S."/>
            <person name="Sone E.D."/>
            <person name="Koren S."/>
            <person name="Silverstein K.A.T."/>
            <person name="Beckman K.B."/>
            <person name="Gohl D.M."/>
        </authorList>
    </citation>
    <scope>NUCLEOTIDE SEQUENCE</scope>
    <source>
        <strain evidence="4">Duluth1</strain>
        <tissue evidence="4">Whole animal</tissue>
    </source>
</reference>
<dbReference type="InterPro" id="IPR024810">
    <property type="entry name" value="MAB21L/cGLR"/>
</dbReference>
<evidence type="ECO:0000259" key="2">
    <source>
        <dbReference type="Pfam" id="PF03281"/>
    </source>
</evidence>
<name>A0A9D4FIF6_DREPO</name>
<keyword evidence="5" id="KW-1185">Reference proteome</keyword>
<gene>
    <name evidence="4" type="ORF">DPMN_152171</name>
</gene>
<dbReference type="Pfam" id="PF20266">
    <property type="entry name" value="Mab-21_C"/>
    <property type="match status" value="1"/>
</dbReference>
<evidence type="ECO:0000259" key="3">
    <source>
        <dbReference type="Pfam" id="PF20266"/>
    </source>
</evidence>
<evidence type="ECO:0000313" key="4">
    <source>
        <dbReference type="EMBL" id="KAH3798571.1"/>
    </source>
</evidence>
<feature type="domain" description="Mab-21-like nucleotidyltransferase" evidence="2">
    <location>
        <begin position="158"/>
        <end position="229"/>
    </location>
</feature>
<organism evidence="4 5">
    <name type="scientific">Dreissena polymorpha</name>
    <name type="common">Zebra mussel</name>
    <name type="synonym">Mytilus polymorpha</name>
    <dbReference type="NCBI Taxonomy" id="45954"/>
    <lineage>
        <taxon>Eukaryota</taxon>
        <taxon>Metazoa</taxon>
        <taxon>Spiralia</taxon>
        <taxon>Lophotrochozoa</taxon>
        <taxon>Mollusca</taxon>
        <taxon>Bivalvia</taxon>
        <taxon>Autobranchia</taxon>
        <taxon>Heteroconchia</taxon>
        <taxon>Euheterodonta</taxon>
        <taxon>Imparidentia</taxon>
        <taxon>Neoheterodontei</taxon>
        <taxon>Myida</taxon>
        <taxon>Dreissenoidea</taxon>
        <taxon>Dreissenidae</taxon>
        <taxon>Dreissena</taxon>
    </lineage>
</organism>
<protein>
    <submittedName>
        <fullName evidence="4">Uncharacterized protein</fullName>
    </submittedName>
</protein>
<evidence type="ECO:0000256" key="1">
    <source>
        <dbReference type="ARBA" id="ARBA00008307"/>
    </source>
</evidence>
<dbReference type="InterPro" id="IPR046903">
    <property type="entry name" value="Mab-21-like_nuc_Trfase"/>
</dbReference>
<dbReference type="Proteomes" id="UP000828390">
    <property type="component" value="Unassembled WGS sequence"/>
</dbReference>
<comment type="caution">
    <text evidence="4">The sequence shown here is derived from an EMBL/GenBank/DDBJ whole genome shotgun (WGS) entry which is preliminary data.</text>
</comment>
<dbReference type="EMBL" id="JAIWYP010000007">
    <property type="protein sequence ID" value="KAH3798571.1"/>
    <property type="molecule type" value="Genomic_DNA"/>
</dbReference>
<dbReference type="SMART" id="SM01265">
    <property type="entry name" value="Mab-21"/>
    <property type="match status" value="1"/>
</dbReference>
<dbReference type="InterPro" id="IPR046906">
    <property type="entry name" value="Mab-21_HhH/H2TH-like"/>
</dbReference>
<dbReference type="Gene3D" id="1.10.1410.40">
    <property type="match status" value="1"/>
</dbReference>
<accession>A0A9D4FIF6</accession>
<dbReference type="PANTHER" id="PTHR10656">
    <property type="entry name" value="CELL FATE DETERMINING PROTEIN MAB21-RELATED"/>
    <property type="match status" value="1"/>
</dbReference>
<evidence type="ECO:0000313" key="5">
    <source>
        <dbReference type="Proteomes" id="UP000828390"/>
    </source>
</evidence>